<dbReference type="RefSeq" id="WP_222922792.1">
    <property type="nucleotide sequence ID" value="NZ_CP082286.1"/>
</dbReference>
<accession>A0ABD5MQ03</accession>
<evidence type="ECO:0000259" key="2">
    <source>
        <dbReference type="Pfam" id="PF01882"/>
    </source>
</evidence>
<proteinExistence type="predicted"/>
<feature type="region of interest" description="Disordered" evidence="1">
    <location>
        <begin position="314"/>
        <end position="341"/>
    </location>
</feature>
<sequence length="494" mass="52730">MHARRRTWGTAIAGVAIVALGAFADRPLLVVAGVPLAAWLIGRQASAVRAFRDVDDRLTLSVSTARAAVAVDEPVRVTASARFEGTDPAPAPVSVTVPLPVGATGASRAERTLEIPAGEREAATAFSCSFRTAGRFDFPPATVTVRSPDDLFDETLTRASTPTVRADPRTPSDLHVGAGGESLSYGDHPGGRSGGGITPEELREYQPGDAADRIDWKATARHGQIYVREFEPESDRRTVLILDHRARTDLGPEGATLFAYLREVALGFVDGAEALSDPVGCRTVGDDGITGRFDATSASAGYDRIRAHLRELTPTEGTRTVENDGGPPVADGVGGDSVAGTGHAQVRPAAAAARAVRLTDDAPFAERVRPFLEARDSYVRRLRGDALFGAVERARADIGSTALSVIVTDDAHRDGLLEAVRLATRGGAHALVFVAPRVLFDADDPADPETAYERYLEFERFRRTLDGITRVTAFEVGPGDRLDRLLAVGRRRRE</sequence>
<keyword evidence="4" id="KW-1185">Reference proteome</keyword>
<evidence type="ECO:0000256" key="1">
    <source>
        <dbReference type="SAM" id="MobiDB-lite"/>
    </source>
</evidence>
<comment type="caution">
    <text evidence="3">The sequence shown here is derived from an EMBL/GenBank/DDBJ whole genome shotgun (WGS) entry which is preliminary data.</text>
</comment>
<gene>
    <name evidence="3" type="ORF">ACFFOL_07565</name>
</gene>
<protein>
    <submittedName>
        <fullName evidence="3">DUF58 domain-containing protein</fullName>
    </submittedName>
</protein>
<feature type="domain" description="DUF58" evidence="2">
    <location>
        <begin position="201"/>
        <end position="277"/>
    </location>
</feature>
<dbReference type="InterPro" id="IPR002881">
    <property type="entry name" value="DUF58"/>
</dbReference>
<reference evidence="3" key="1">
    <citation type="submission" date="2024-09" db="EMBL/GenBank/DDBJ databases">
        <authorList>
            <person name="Sun Q."/>
        </authorList>
    </citation>
    <scope>NUCLEOTIDE SEQUENCE [LARGE SCALE GENOMIC DNA]</scope>
    <source>
        <strain evidence="3">JCM 31273</strain>
    </source>
</reference>
<dbReference type="Proteomes" id="UP001589595">
    <property type="component" value="Unassembled WGS sequence"/>
</dbReference>
<dbReference type="PANTHER" id="PTHR33608">
    <property type="entry name" value="BLL2464 PROTEIN"/>
    <property type="match status" value="1"/>
</dbReference>
<evidence type="ECO:0000313" key="4">
    <source>
        <dbReference type="Proteomes" id="UP001589595"/>
    </source>
</evidence>
<name>A0ABD5MQ03_9EURY</name>
<evidence type="ECO:0000313" key="3">
    <source>
        <dbReference type="EMBL" id="MFB9824027.1"/>
    </source>
</evidence>
<dbReference type="PANTHER" id="PTHR33608:SF6">
    <property type="entry name" value="BLL2464 PROTEIN"/>
    <property type="match status" value="1"/>
</dbReference>
<dbReference type="Pfam" id="PF01882">
    <property type="entry name" value="DUF58"/>
    <property type="match status" value="1"/>
</dbReference>
<dbReference type="GeneID" id="67210142"/>
<dbReference type="AlphaFoldDB" id="A0ABD5MQ03"/>
<feature type="region of interest" description="Disordered" evidence="1">
    <location>
        <begin position="161"/>
        <end position="198"/>
    </location>
</feature>
<dbReference type="EMBL" id="JBHMAJ010000006">
    <property type="protein sequence ID" value="MFB9824027.1"/>
    <property type="molecule type" value="Genomic_DNA"/>
</dbReference>
<organism evidence="3 4">
    <name type="scientific">Halobaculum roseum</name>
    <dbReference type="NCBI Taxonomy" id="2175149"/>
    <lineage>
        <taxon>Archaea</taxon>
        <taxon>Methanobacteriati</taxon>
        <taxon>Methanobacteriota</taxon>
        <taxon>Stenosarchaea group</taxon>
        <taxon>Halobacteria</taxon>
        <taxon>Halobacteriales</taxon>
        <taxon>Haloferacaceae</taxon>
        <taxon>Halobaculum</taxon>
    </lineage>
</organism>